<evidence type="ECO:0008006" key="4">
    <source>
        <dbReference type="Google" id="ProtNLM"/>
    </source>
</evidence>
<dbReference type="EMBL" id="CP058605">
    <property type="protein sequence ID" value="QLG71615.1"/>
    <property type="molecule type" value="Genomic_DNA"/>
</dbReference>
<gene>
    <name evidence="2" type="ORF">HG535_0B06600</name>
</gene>
<sequence>MQLNITKPLQILQWSAYIYILILVKGFIIFPIAILLFNDFYLRLLPSDSSQWVPLSKFNVEEFDEGIEFFQKIERIPIEWDIPALPDNGIPESIPLRDHISYKMDFDMNFFCISPTKNLGYTPSGISELVLEIHSTERKQSLIFKRNIPILCMTNGDNIVEDELYDQGPSRISLYEKEWINHIKIHDKVDIGPEDNEIKYIWTIRSESPRILFNLESGFRLRMNFEQGLRNLMLRWHKITYIIGVVVFDCAISTIFGIAVLISFYSLSNKLKSRSKKD</sequence>
<dbReference type="RefSeq" id="XP_037143343.1">
    <property type="nucleotide sequence ID" value="XM_037287448.1"/>
</dbReference>
<keyword evidence="1" id="KW-0812">Transmembrane</keyword>
<keyword evidence="1" id="KW-0472">Membrane</keyword>
<evidence type="ECO:0000313" key="2">
    <source>
        <dbReference type="EMBL" id="QLG71615.1"/>
    </source>
</evidence>
<name>A0A7H9AYX1_ZYGMR</name>
<proteinExistence type="predicted"/>
<dbReference type="Proteomes" id="UP000509704">
    <property type="component" value="Chromosome 2"/>
</dbReference>
<reference evidence="2 3" key="1">
    <citation type="submission" date="2020-07" db="EMBL/GenBank/DDBJ databases">
        <title>The yeast mating-type switching endonuclease HO is a domesticated member of an unorthodox homing genetic element family.</title>
        <authorList>
            <person name="Coughlan A.Y."/>
            <person name="Lombardi L."/>
            <person name="Braun-Galleani S."/>
            <person name="Martos A.R."/>
            <person name="Galeote V."/>
            <person name="Bigey F."/>
            <person name="Dequin S."/>
            <person name="Byrne K.P."/>
            <person name="Wolfe K.H."/>
        </authorList>
    </citation>
    <scope>NUCLEOTIDE SEQUENCE [LARGE SCALE GENOMIC DNA]</scope>
    <source>
        <strain evidence="2 3">NRRL Y-6702</strain>
    </source>
</reference>
<dbReference type="CDD" id="cd23994">
    <property type="entry name" value="Seipin_Sei1_like"/>
    <property type="match status" value="1"/>
</dbReference>
<dbReference type="KEGG" id="zmk:HG535_0B06600"/>
<protein>
    <recommendedName>
        <fullName evidence="4">Seipin</fullName>
    </recommendedName>
</protein>
<keyword evidence="3" id="KW-1185">Reference proteome</keyword>
<dbReference type="AlphaFoldDB" id="A0A7H9AYX1"/>
<evidence type="ECO:0000256" key="1">
    <source>
        <dbReference type="SAM" id="Phobius"/>
    </source>
</evidence>
<organism evidence="2 3">
    <name type="scientific">Zygotorulaspora mrakii</name>
    <name type="common">Zygosaccharomyces mrakii</name>
    <dbReference type="NCBI Taxonomy" id="42260"/>
    <lineage>
        <taxon>Eukaryota</taxon>
        <taxon>Fungi</taxon>
        <taxon>Dikarya</taxon>
        <taxon>Ascomycota</taxon>
        <taxon>Saccharomycotina</taxon>
        <taxon>Saccharomycetes</taxon>
        <taxon>Saccharomycetales</taxon>
        <taxon>Saccharomycetaceae</taxon>
        <taxon>Zygotorulaspora</taxon>
    </lineage>
</organism>
<feature type="transmembrane region" description="Helical" evidence="1">
    <location>
        <begin position="239"/>
        <end position="265"/>
    </location>
</feature>
<keyword evidence="1" id="KW-1133">Transmembrane helix</keyword>
<dbReference type="GeneID" id="59235277"/>
<dbReference type="OrthoDB" id="4053690at2759"/>
<accession>A0A7H9AYX1</accession>
<feature type="transmembrane region" description="Helical" evidence="1">
    <location>
        <begin position="16"/>
        <end position="37"/>
    </location>
</feature>
<evidence type="ECO:0000313" key="3">
    <source>
        <dbReference type="Proteomes" id="UP000509704"/>
    </source>
</evidence>